<dbReference type="Pfam" id="PF00027">
    <property type="entry name" value="cNMP_binding"/>
    <property type="match status" value="1"/>
</dbReference>
<dbReference type="InterPro" id="IPR014710">
    <property type="entry name" value="RmlC-like_jellyroll"/>
</dbReference>
<proteinExistence type="predicted"/>
<organism evidence="2 3">
    <name type="scientific">Sphingobacterium thermophilum</name>
    <dbReference type="NCBI Taxonomy" id="768534"/>
    <lineage>
        <taxon>Bacteria</taxon>
        <taxon>Pseudomonadati</taxon>
        <taxon>Bacteroidota</taxon>
        <taxon>Sphingobacteriia</taxon>
        <taxon>Sphingobacteriales</taxon>
        <taxon>Sphingobacteriaceae</taxon>
        <taxon>Sphingobacterium</taxon>
    </lineage>
</organism>
<dbReference type="RefSeq" id="WP_345065285.1">
    <property type="nucleotide sequence ID" value="NZ_BAABGR010000006.1"/>
</dbReference>
<gene>
    <name evidence="2" type="ORF">GCM10023173_07800</name>
</gene>
<dbReference type="CDD" id="cd00038">
    <property type="entry name" value="CAP_ED"/>
    <property type="match status" value="1"/>
</dbReference>
<keyword evidence="3" id="KW-1185">Reference proteome</keyword>
<dbReference type="Gene3D" id="2.60.120.10">
    <property type="entry name" value="Jelly Rolls"/>
    <property type="match status" value="1"/>
</dbReference>
<dbReference type="InterPro" id="IPR000595">
    <property type="entry name" value="cNMP-bd_dom"/>
</dbReference>
<accession>A0ABP8QXZ9</accession>
<evidence type="ECO:0000313" key="2">
    <source>
        <dbReference type="EMBL" id="GAA4512921.1"/>
    </source>
</evidence>
<dbReference type="Proteomes" id="UP001500394">
    <property type="component" value="Unassembled WGS sequence"/>
</dbReference>
<dbReference type="SUPFAM" id="SSF51206">
    <property type="entry name" value="cAMP-binding domain-like"/>
    <property type="match status" value="1"/>
</dbReference>
<dbReference type="EMBL" id="BAABGR010000006">
    <property type="protein sequence ID" value="GAA4512921.1"/>
    <property type="molecule type" value="Genomic_DNA"/>
</dbReference>
<dbReference type="InterPro" id="IPR018490">
    <property type="entry name" value="cNMP-bd_dom_sf"/>
</dbReference>
<reference evidence="3" key="1">
    <citation type="journal article" date="2019" name="Int. J. Syst. Evol. Microbiol.">
        <title>The Global Catalogue of Microorganisms (GCM) 10K type strain sequencing project: providing services to taxonomists for standard genome sequencing and annotation.</title>
        <authorList>
            <consortium name="The Broad Institute Genomics Platform"/>
            <consortium name="The Broad Institute Genome Sequencing Center for Infectious Disease"/>
            <person name="Wu L."/>
            <person name="Ma J."/>
        </authorList>
    </citation>
    <scope>NUCLEOTIDE SEQUENCE [LARGE SCALE GENOMIC DNA]</scope>
    <source>
        <strain evidence="3">JCM 17858</strain>
    </source>
</reference>
<evidence type="ECO:0000259" key="1">
    <source>
        <dbReference type="PROSITE" id="PS50042"/>
    </source>
</evidence>
<dbReference type="PROSITE" id="PS50042">
    <property type="entry name" value="CNMP_BINDING_3"/>
    <property type="match status" value="1"/>
</dbReference>
<evidence type="ECO:0000313" key="3">
    <source>
        <dbReference type="Proteomes" id="UP001500394"/>
    </source>
</evidence>
<comment type="caution">
    <text evidence="2">The sequence shown here is derived from an EMBL/GenBank/DDBJ whole genome shotgun (WGS) entry which is preliminary data.</text>
</comment>
<sequence>MQKEMHSLLLYLRSLSPLTNENWSLLQKYTDIPKNEFLLKEGEVCNELFFIVEGYCKSFYHLDGERKNTGFFFENEIATYVASFGSGEKSAYNIMACEPLTVVVFDKVKLFEISHQSAAIEALGRNCLRTFAAKQEEQATIFKLYSAQERLEFFEKRYPQMLQRVSLSQLASFFGVARETLSRIRRKRVS</sequence>
<protein>
    <submittedName>
        <fullName evidence="2">Crp/Fnr family transcriptional regulator</fullName>
    </submittedName>
</protein>
<feature type="domain" description="Cyclic nucleotide-binding" evidence="1">
    <location>
        <begin position="29"/>
        <end position="113"/>
    </location>
</feature>
<name>A0ABP8QXZ9_9SPHI</name>